<protein>
    <submittedName>
        <fullName evidence="1">Uncharacterized protein</fullName>
    </submittedName>
</protein>
<evidence type="ECO:0000313" key="2">
    <source>
        <dbReference type="Proteomes" id="UP000235145"/>
    </source>
</evidence>
<comment type="caution">
    <text evidence="1">The sequence shown here is derived from an EMBL/GenBank/DDBJ whole genome shotgun (WGS) entry which is preliminary data.</text>
</comment>
<organism evidence="1 2">
    <name type="scientific">Lactuca sativa</name>
    <name type="common">Garden lettuce</name>
    <dbReference type="NCBI Taxonomy" id="4236"/>
    <lineage>
        <taxon>Eukaryota</taxon>
        <taxon>Viridiplantae</taxon>
        <taxon>Streptophyta</taxon>
        <taxon>Embryophyta</taxon>
        <taxon>Tracheophyta</taxon>
        <taxon>Spermatophyta</taxon>
        <taxon>Magnoliopsida</taxon>
        <taxon>eudicotyledons</taxon>
        <taxon>Gunneridae</taxon>
        <taxon>Pentapetalae</taxon>
        <taxon>asterids</taxon>
        <taxon>campanulids</taxon>
        <taxon>Asterales</taxon>
        <taxon>Asteraceae</taxon>
        <taxon>Cichorioideae</taxon>
        <taxon>Cichorieae</taxon>
        <taxon>Lactucinae</taxon>
        <taxon>Lactuca</taxon>
    </lineage>
</organism>
<evidence type="ECO:0000313" key="1">
    <source>
        <dbReference type="EMBL" id="KAJ0221357.1"/>
    </source>
</evidence>
<keyword evidence="2" id="KW-1185">Reference proteome</keyword>
<dbReference type="PANTHER" id="PTHR48463:SF1">
    <property type="entry name" value="DUF223 DOMAIN-CONTAINING PROTEIN"/>
    <property type="match status" value="1"/>
</dbReference>
<reference evidence="1 2" key="1">
    <citation type="journal article" date="2017" name="Nat. Commun.">
        <title>Genome assembly with in vitro proximity ligation data and whole-genome triplication in lettuce.</title>
        <authorList>
            <person name="Reyes-Chin-Wo S."/>
            <person name="Wang Z."/>
            <person name="Yang X."/>
            <person name="Kozik A."/>
            <person name="Arikit S."/>
            <person name="Song C."/>
            <person name="Xia L."/>
            <person name="Froenicke L."/>
            <person name="Lavelle D.O."/>
            <person name="Truco M.J."/>
            <person name="Xia R."/>
            <person name="Zhu S."/>
            <person name="Xu C."/>
            <person name="Xu H."/>
            <person name="Xu X."/>
            <person name="Cox K."/>
            <person name="Korf I."/>
            <person name="Meyers B.C."/>
            <person name="Michelmore R.W."/>
        </authorList>
    </citation>
    <scope>NUCLEOTIDE SEQUENCE [LARGE SCALE GENOMIC DNA]</scope>
    <source>
        <strain evidence="2">cv. Salinas</strain>
        <tissue evidence="1">Seedlings</tissue>
    </source>
</reference>
<proteinExistence type="predicted"/>
<dbReference type="AlphaFoldDB" id="A0A9R1XVZ3"/>
<gene>
    <name evidence="1" type="ORF">LSAT_V11C200058200</name>
</gene>
<dbReference type="Proteomes" id="UP000235145">
    <property type="component" value="Unassembled WGS sequence"/>
</dbReference>
<dbReference type="EMBL" id="NBSK02000002">
    <property type="protein sequence ID" value="KAJ0221357.1"/>
    <property type="molecule type" value="Genomic_DNA"/>
</dbReference>
<dbReference type="PANTHER" id="PTHR48463">
    <property type="entry name" value="DUF223 DOMAIN-CONTAINING PROTEIN"/>
    <property type="match status" value="1"/>
</dbReference>
<name>A0A9R1XVZ3_LACSA</name>
<accession>A0A9R1XVZ3</accession>
<sequence>MRNQQSIMTNISELKRDGIGSPIQLRIIRNGNMTCIGTKPGFSGDAIQILGQHTSKAYIESVFNVSDCYTVSEYNCPELDKHQKVLESDLYIDVRLSSVIKPLSDTMTIPTTWFCFASKSQLAELGEHPPYFLDLIEMLSKIRDCTKHDGQPYVLLIPTDSIGNEIPINIWKECITNPAKFNCSLLAPSPAITIVAVTN</sequence>